<keyword evidence="2" id="KW-1185">Reference proteome</keyword>
<dbReference type="AlphaFoldDB" id="A0A4S2GWX2"/>
<evidence type="ECO:0000313" key="2">
    <source>
        <dbReference type="Proteomes" id="UP000308054"/>
    </source>
</evidence>
<dbReference type="GO" id="GO:0016740">
    <property type="term" value="F:transferase activity"/>
    <property type="evidence" value="ECO:0007669"/>
    <property type="project" value="UniProtKB-KW"/>
</dbReference>
<evidence type="ECO:0000313" key="1">
    <source>
        <dbReference type="EMBL" id="TGY87587.1"/>
    </source>
</evidence>
<name>A0A4S2GWX2_9PROT</name>
<dbReference type="SUPFAM" id="SSF52540">
    <property type="entry name" value="P-loop containing nucleoside triphosphate hydrolases"/>
    <property type="match status" value="1"/>
</dbReference>
<dbReference type="InterPro" id="IPR027417">
    <property type="entry name" value="P-loop_NTPase"/>
</dbReference>
<dbReference type="OrthoDB" id="9800698at2"/>
<dbReference type="Proteomes" id="UP000308054">
    <property type="component" value="Unassembled WGS sequence"/>
</dbReference>
<comment type="caution">
    <text evidence="1">The sequence shown here is derived from an EMBL/GenBank/DDBJ whole genome shotgun (WGS) entry which is preliminary data.</text>
</comment>
<dbReference type="Pfam" id="PF13469">
    <property type="entry name" value="Sulfotransfer_3"/>
    <property type="match status" value="1"/>
</dbReference>
<protein>
    <submittedName>
        <fullName evidence="1">Sulfotransferase family protein</fullName>
    </submittedName>
</protein>
<gene>
    <name evidence="1" type="ORF">E5163_14215</name>
</gene>
<dbReference type="InterPro" id="IPR011990">
    <property type="entry name" value="TPR-like_helical_dom_sf"/>
</dbReference>
<dbReference type="Pfam" id="PF14559">
    <property type="entry name" value="TPR_19"/>
    <property type="match status" value="1"/>
</dbReference>
<dbReference type="SUPFAM" id="SSF48452">
    <property type="entry name" value="TPR-like"/>
    <property type="match status" value="1"/>
</dbReference>
<proteinExistence type="predicted"/>
<keyword evidence="1" id="KW-0808">Transferase</keyword>
<dbReference type="RefSeq" id="WP_135997155.1">
    <property type="nucleotide sequence ID" value="NZ_CP071057.1"/>
</dbReference>
<dbReference type="Gene3D" id="3.40.50.300">
    <property type="entry name" value="P-loop containing nucleotide triphosphate hydrolases"/>
    <property type="match status" value="1"/>
</dbReference>
<accession>A0A4S2GWX2</accession>
<sequence>MADQLAGLRAARERENLLAMSREARALLDAKAPLGAVWGEVAALALEAGDEYGAREAALRLVEAVPAHVDSWLWLATCEAKLGRFDAALDIVRRQLAGAPHDARLQRRMGRLLLEAGRPVEAGRHYREALAVDQSDALAWEGLAQSKTFTPGDDDIAMMEEWRLGYGEATPAEQRAILSYALAKAYEDNGEFDVAARRIWEAAAFYRGAVVFDVDRHEAGVANILRSYDARFKDLQEEAGLVDSRPVFLIAPPAAGASWLASILSREADVATLHRDNALFWMASAPLGDQAPEDLLRALKADGSGILAEVGRTYLSYVEERAGRVRRVIDASSTNELATGAMALSLPAAKFIQIRRDPKDLAWAILKRRFRRARHWTYHADDIARVLASHDRLVAHWAELFPDRFLVTSYEALASDPEDEVRRLAFFAGVHPDRAAEAARAEASLFERDPVGVHARAGDRFAPVEAALKRAGLV</sequence>
<dbReference type="EMBL" id="SRXW01000005">
    <property type="protein sequence ID" value="TGY87587.1"/>
    <property type="molecule type" value="Genomic_DNA"/>
</dbReference>
<reference evidence="1 2" key="1">
    <citation type="journal article" date="2017" name="Int. J. Syst. Evol. Microbiol.">
        <title>Marinicauda algicola sp. nov., isolated from a marine red alga Rhodosorus marinus.</title>
        <authorList>
            <person name="Jeong S.E."/>
            <person name="Jeon S.H."/>
            <person name="Chun B.H."/>
            <person name="Kim D.W."/>
            <person name="Jeon C.O."/>
        </authorList>
    </citation>
    <scope>NUCLEOTIDE SEQUENCE [LARGE SCALE GENOMIC DNA]</scope>
    <source>
        <strain evidence="1 2">JCM 31718</strain>
    </source>
</reference>
<dbReference type="Gene3D" id="1.25.40.10">
    <property type="entry name" value="Tetratricopeptide repeat domain"/>
    <property type="match status" value="1"/>
</dbReference>
<organism evidence="1 2">
    <name type="scientific">Marinicauda algicola</name>
    <dbReference type="NCBI Taxonomy" id="2029849"/>
    <lineage>
        <taxon>Bacteria</taxon>
        <taxon>Pseudomonadati</taxon>
        <taxon>Pseudomonadota</taxon>
        <taxon>Alphaproteobacteria</taxon>
        <taxon>Maricaulales</taxon>
        <taxon>Maricaulaceae</taxon>
        <taxon>Marinicauda</taxon>
    </lineage>
</organism>